<organism evidence="1 2">
    <name type="scientific">Paenibacillus mesotrionivorans</name>
    <dbReference type="NCBI Taxonomy" id="3160968"/>
    <lineage>
        <taxon>Bacteria</taxon>
        <taxon>Bacillati</taxon>
        <taxon>Bacillota</taxon>
        <taxon>Bacilli</taxon>
        <taxon>Bacillales</taxon>
        <taxon>Paenibacillaceae</taxon>
        <taxon>Paenibacillus</taxon>
    </lineage>
</organism>
<reference evidence="1" key="1">
    <citation type="submission" date="2024-12" db="EMBL/GenBank/DDBJ databases">
        <authorList>
            <person name="Wu N."/>
        </authorList>
    </citation>
    <scope>NUCLEOTIDE SEQUENCE</scope>
    <source>
        <strain evidence="1">P15</strain>
    </source>
</reference>
<comment type="caution">
    <text evidence="1">The sequence shown here is derived from an EMBL/GenBank/DDBJ whole genome shotgun (WGS) entry which is preliminary data.</text>
</comment>
<gene>
    <name evidence="1" type="ORF">ACI1P1_10540</name>
</gene>
<sequence>MPKYTPNLNIQLADPATDGNQTFNIDTMINNPVEKLDEALGLVPVSGDVRAATTGNIVLSGAQTIDGIALSAGNRVLVKNQTAGKENGIYTVATGPWTRAVDANSTAKLAAGISVYVEEGAANGKTQWKMTNTGAVTLDTTAITFEKTGGAASATDAVIGSRTVSDTTAPTGDTGTVTTLFGWLANMVKAITGGATWRTLPGMSIAAIKTVLDAATNLGTPSTLMKRDASGRAQVAAPSAAGDIARKDTVDAHASRTDNPHAVTADQVGAVRKLGGWWDAALKYGAGESLNLKKPTEATAGGDIGFRGVYTNNDGKAVVQLYTLGGNEKGVYIRLDNADDWSSTEILTDKRLMTRTDVTYYVRTDGYDSNSGTVNTAAGAFKTIGKAISMIPQVVNHTVTINVGPGAYDEDVILDGYTGKNAVINLLGDTIVSTSRTIKSLTISNCVVAVIARGFNITTTTSNQSIAVVRAQYAGLSYMSIVQSASNKHGIYAVSAVCYINNSTISNKLVAIVAEQGSRVTASNNAGSGNTAVFSSASGSIVAKANGMPTGTALEQVVTGGITLQENGVINPWGDNTAGSRPYALVCLLASQTIAPATWVKVNYVREIYDQLNNYDHTTNRFIALQTGFYHVSASALLLGMAAGVGAYLSIWINGEQYLTSFAQNTVQQDLQLHINKPILLLAGQYMEIYVIQYSSVDVGLFHDTTKTNLFIHREG</sequence>
<evidence type="ECO:0000313" key="1">
    <source>
        <dbReference type="EMBL" id="MFM9328726.1"/>
    </source>
</evidence>
<keyword evidence="2" id="KW-1185">Reference proteome</keyword>
<evidence type="ECO:0000313" key="2">
    <source>
        <dbReference type="Proteomes" id="UP001631969"/>
    </source>
</evidence>
<dbReference type="Proteomes" id="UP001631969">
    <property type="component" value="Unassembled WGS sequence"/>
</dbReference>
<proteinExistence type="predicted"/>
<dbReference type="EMBL" id="JBJURJ010000006">
    <property type="protein sequence ID" value="MFM9328726.1"/>
    <property type="molecule type" value="Genomic_DNA"/>
</dbReference>
<name>A0ACC7NYE7_9BACL</name>
<protein>
    <submittedName>
        <fullName evidence="1">Uncharacterized protein</fullName>
    </submittedName>
</protein>
<accession>A0ACC7NYE7</accession>